<evidence type="ECO:0000313" key="13">
    <source>
        <dbReference type="Proteomes" id="UP000315673"/>
    </source>
</evidence>
<keyword evidence="6 9" id="KW-1133">Transmembrane helix</keyword>
<evidence type="ECO:0000256" key="8">
    <source>
        <dbReference type="ARBA" id="ARBA00023306"/>
    </source>
</evidence>
<dbReference type="HAMAP" id="MF_00911">
    <property type="entry name" value="FtsQ_subfam"/>
    <property type="match status" value="1"/>
</dbReference>
<accession>A0A5B8LK53</accession>
<evidence type="ECO:0000313" key="12">
    <source>
        <dbReference type="EMBL" id="QDZ07974.1"/>
    </source>
</evidence>
<dbReference type="InterPro" id="IPR045335">
    <property type="entry name" value="FtsQ_C_sf"/>
</dbReference>
<keyword evidence="3 9" id="KW-0997">Cell inner membrane</keyword>
<feature type="region of interest" description="Disordered" evidence="10">
    <location>
        <begin position="269"/>
        <end position="306"/>
    </location>
</feature>
<dbReference type="GO" id="GO:0032153">
    <property type="term" value="C:cell division site"/>
    <property type="evidence" value="ECO:0007669"/>
    <property type="project" value="UniProtKB-UniRule"/>
</dbReference>
<protein>
    <recommendedName>
        <fullName evidence="9">Cell division protein FtsQ</fullName>
    </recommendedName>
</protein>
<dbReference type="InterPro" id="IPR034746">
    <property type="entry name" value="POTRA"/>
</dbReference>
<keyword evidence="7 9" id="KW-0472">Membrane</keyword>
<evidence type="ECO:0000256" key="9">
    <source>
        <dbReference type="HAMAP-Rule" id="MF_00911"/>
    </source>
</evidence>
<dbReference type="PANTHER" id="PTHR35851">
    <property type="entry name" value="CELL DIVISION PROTEIN FTSQ"/>
    <property type="match status" value="1"/>
</dbReference>
<dbReference type="AlphaFoldDB" id="A0A5B8LK53"/>
<feature type="domain" description="POTRA" evidence="11">
    <location>
        <begin position="77"/>
        <end position="145"/>
    </location>
</feature>
<dbReference type="InterPro" id="IPR005548">
    <property type="entry name" value="Cell_div_FtsQ/DivIB_C"/>
</dbReference>
<proteinExistence type="inferred from homology"/>
<evidence type="ECO:0000256" key="7">
    <source>
        <dbReference type="ARBA" id="ARBA00023136"/>
    </source>
</evidence>
<dbReference type="GO" id="GO:0043093">
    <property type="term" value="P:FtsZ-dependent cytokinesis"/>
    <property type="evidence" value="ECO:0007669"/>
    <property type="project" value="UniProtKB-UniRule"/>
</dbReference>
<dbReference type="EMBL" id="CP042306">
    <property type="protein sequence ID" value="QDZ07974.1"/>
    <property type="molecule type" value="Genomic_DNA"/>
</dbReference>
<organism evidence="12 13">
    <name type="scientific">Sphingomonas panacisoli</name>
    <dbReference type="NCBI Taxonomy" id="1813879"/>
    <lineage>
        <taxon>Bacteria</taxon>
        <taxon>Pseudomonadati</taxon>
        <taxon>Pseudomonadota</taxon>
        <taxon>Alphaproteobacteria</taxon>
        <taxon>Sphingomonadales</taxon>
        <taxon>Sphingomonadaceae</taxon>
        <taxon>Sphingomonas</taxon>
    </lineage>
</organism>
<dbReference type="Gene3D" id="3.10.20.310">
    <property type="entry name" value="membrane protein fhac"/>
    <property type="match status" value="1"/>
</dbReference>
<dbReference type="Pfam" id="PF08478">
    <property type="entry name" value="POTRA_1"/>
    <property type="match status" value="1"/>
</dbReference>
<dbReference type="OrthoDB" id="9783091at2"/>
<evidence type="ECO:0000256" key="10">
    <source>
        <dbReference type="SAM" id="MobiDB-lite"/>
    </source>
</evidence>
<dbReference type="Gene3D" id="3.40.50.11690">
    <property type="entry name" value="Cell division protein FtsQ/DivIB"/>
    <property type="match status" value="1"/>
</dbReference>
<evidence type="ECO:0000256" key="1">
    <source>
        <dbReference type="ARBA" id="ARBA00004370"/>
    </source>
</evidence>
<dbReference type="PANTHER" id="PTHR35851:SF1">
    <property type="entry name" value="CELL DIVISION PROTEIN FTSQ"/>
    <property type="match status" value="1"/>
</dbReference>
<dbReference type="InterPro" id="IPR026579">
    <property type="entry name" value="FtsQ"/>
</dbReference>
<dbReference type="PROSITE" id="PS51779">
    <property type="entry name" value="POTRA"/>
    <property type="match status" value="1"/>
</dbReference>
<comment type="function">
    <text evidence="9">Essential cell division protein.</text>
</comment>
<keyword evidence="2 9" id="KW-1003">Cell membrane</keyword>
<comment type="similarity">
    <text evidence="9">Belongs to the FtsQ/DivIB family. FtsQ subfamily.</text>
</comment>
<comment type="subcellular location">
    <subcellularLocation>
        <location evidence="9">Cell inner membrane</location>
        <topology evidence="9">Single-pass type II membrane protein</topology>
    </subcellularLocation>
    <subcellularLocation>
        <location evidence="1">Membrane</location>
    </subcellularLocation>
    <text evidence="9">Localizes to the division septum.</text>
</comment>
<keyword evidence="4 9" id="KW-0132">Cell division</keyword>
<gene>
    <name evidence="9" type="primary">ftsQ</name>
    <name evidence="12" type="ORF">FPZ24_11165</name>
</gene>
<evidence type="ECO:0000256" key="4">
    <source>
        <dbReference type="ARBA" id="ARBA00022618"/>
    </source>
</evidence>
<dbReference type="Proteomes" id="UP000315673">
    <property type="component" value="Chromosome"/>
</dbReference>
<dbReference type="KEGG" id="spai:FPZ24_11165"/>
<keyword evidence="8 9" id="KW-0131">Cell cycle</keyword>
<dbReference type="RefSeq" id="WP_146572003.1">
    <property type="nucleotide sequence ID" value="NZ_CP042306.1"/>
</dbReference>
<dbReference type="GO" id="GO:0005886">
    <property type="term" value="C:plasma membrane"/>
    <property type="evidence" value="ECO:0007669"/>
    <property type="project" value="UniProtKB-SubCell"/>
</dbReference>
<dbReference type="InterPro" id="IPR013685">
    <property type="entry name" value="POTRA_FtsQ_type"/>
</dbReference>
<sequence length="306" mass="33302">MSKRPTNRGRPTNRKKKASILDRILARIPLSHIALRRIATWTIVLVAGGAVYAAGAVTGANAAIGTALAEQVGKAGLRVEQIEVRGVKRMDVTTVYAVALDQKSRAMPLVDLELVRDRLLQYGWVQDAHVSRRLPDTLLIRIVERTPAAVWQDKGQLSLIDRDGVYLEPVSSDAMPDLPLVIGPGADRQEPAYQTLMVAAPALKPKVRAATWVGNRRWDLLFDTGETLSLPEGDDEAAKALKLFAEKDGTSKLLGSGYVKFDLRDPTRMVVRKSNQGSGQGTPTPKPTSTAKPTTTTNRAPTRDDV</sequence>
<keyword evidence="13" id="KW-1185">Reference proteome</keyword>
<feature type="compositionally biased region" description="Low complexity" evidence="10">
    <location>
        <begin position="287"/>
        <end position="300"/>
    </location>
</feature>
<evidence type="ECO:0000256" key="5">
    <source>
        <dbReference type="ARBA" id="ARBA00022692"/>
    </source>
</evidence>
<name>A0A5B8LK53_9SPHN</name>
<dbReference type="Pfam" id="PF03799">
    <property type="entry name" value="FtsQ_DivIB_C"/>
    <property type="match status" value="1"/>
</dbReference>
<reference evidence="12 13" key="1">
    <citation type="submission" date="2019-07" db="EMBL/GenBank/DDBJ databases">
        <title>Full genome sequence of Sphingomonas sp. 4R-6-7(HKS19).</title>
        <authorList>
            <person name="Im W.-T."/>
        </authorList>
    </citation>
    <scope>NUCLEOTIDE SEQUENCE [LARGE SCALE GENOMIC DNA]</scope>
    <source>
        <strain evidence="12 13">HKS19</strain>
    </source>
</reference>
<evidence type="ECO:0000259" key="11">
    <source>
        <dbReference type="PROSITE" id="PS51779"/>
    </source>
</evidence>
<evidence type="ECO:0000256" key="3">
    <source>
        <dbReference type="ARBA" id="ARBA00022519"/>
    </source>
</evidence>
<evidence type="ECO:0000256" key="6">
    <source>
        <dbReference type="ARBA" id="ARBA00022989"/>
    </source>
</evidence>
<keyword evidence="5 9" id="KW-0812">Transmembrane</keyword>
<dbReference type="GO" id="GO:0090529">
    <property type="term" value="P:cell septum assembly"/>
    <property type="evidence" value="ECO:0007669"/>
    <property type="project" value="InterPro"/>
</dbReference>
<evidence type="ECO:0000256" key="2">
    <source>
        <dbReference type="ARBA" id="ARBA00022475"/>
    </source>
</evidence>